<feature type="compositionally biased region" description="Polar residues" evidence="1">
    <location>
        <begin position="147"/>
        <end position="164"/>
    </location>
</feature>
<sequence length="384" mass="42086">MVQFYNLVSENTGEAMGTVDLAQERTAELTTQTSTVSLGQAMGLYWVHKLTKDTGLQSYSEQITKWVRDTGCQEDDLKNDQEAFHELVEHLGLKRFDVKRLHKALGHSASDTPKHDSPTNSSLLQACQKSDSPSNLADLVKVQRASVGSTDSTNTFDTLSNWASPRSGADPEWSDTLKADDDPNSFTGLNHRMAQARRIALESLSPRQPDVIEQASVGDEKVVEMLNAAREANKKKGWVVDIFSAGQGIFSGVTAALAPTAEETAEGKRKDFITNTALTSPREEAHTKLEGSGWWGSFFGDKDVPQPPPRRRARSCAQEDLVKDKMMWPTECRITCSAPKNLNFSKKICRPSEGEDDALGKTFGEESLVEAQGCAFAPEDASGQ</sequence>
<accession>A0A7S1FG47</accession>
<evidence type="ECO:0000313" key="2">
    <source>
        <dbReference type="EMBL" id="CAD8863982.1"/>
    </source>
</evidence>
<proteinExistence type="predicted"/>
<dbReference type="AlphaFoldDB" id="A0A7S1FG47"/>
<reference evidence="2" key="1">
    <citation type="submission" date="2021-01" db="EMBL/GenBank/DDBJ databases">
        <authorList>
            <person name="Corre E."/>
            <person name="Pelletier E."/>
            <person name="Niang G."/>
            <person name="Scheremetjew M."/>
            <person name="Finn R."/>
            <person name="Kale V."/>
            <person name="Holt S."/>
            <person name="Cochrane G."/>
            <person name="Meng A."/>
            <person name="Brown T."/>
            <person name="Cohen L."/>
        </authorList>
    </citation>
    <scope>NUCLEOTIDE SEQUENCE</scope>
</reference>
<gene>
    <name evidence="2" type="ORF">NSCI0253_LOCUS38337</name>
</gene>
<dbReference type="EMBL" id="HBFQ01053920">
    <property type="protein sequence ID" value="CAD8863982.1"/>
    <property type="molecule type" value="Transcribed_RNA"/>
</dbReference>
<feature type="compositionally biased region" description="Polar residues" evidence="1">
    <location>
        <begin position="118"/>
        <end position="128"/>
    </location>
</feature>
<name>A0A7S1FG47_NOCSC</name>
<evidence type="ECO:0000256" key="1">
    <source>
        <dbReference type="SAM" id="MobiDB-lite"/>
    </source>
</evidence>
<feature type="region of interest" description="Disordered" evidence="1">
    <location>
        <begin position="107"/>
        <end position="128"/>
    </location>
</feature>
<protein>
    <submittedName>
        <fullName evidence="2">Uncharacterized protein</fullName>
    </submittedName>
</protein>
<organism evidence="2">
    <name type="scientific">Noctiluca scintillans</name>
    <name type="common">Sea sparkle</name>
    <name type="synonym">Red tide dinoflagellate</name>
    <dbReference type="NCBI Taxonomy" id="2966"/>
    <lineage>
        <taxon>Eukaryota</taxon>
        <taxon>Sar</taxon>
        <taxon>Alveolata</taxon>
        <taxon>Dinophyceae</taxon>
        <taxon>Noctilucales</taxon>
        <taxon>Noctilucaceae</taxon>
        <taxon>Noctiluca</taxon>
    </lineage>
</organism>
<feature type="region of interest" description="Disordered" evidence="1">
    <location>
        <begin position="147"/>
        <end position="174"/>
    </location>
</feature>